<reference evidence="1" key="1">
    <citation type="submission" date="2018-02" db="EMBL/GenBank/DDBJ databases">
        <title>Rhizophora mucronata_Transcriptome.</title>
        <authorList>
            <person name="Meera S.P."/>
            <person name="Sreeshan A."/>
            <person name="Augustine A."/>
        </authorList>
    </citation>
    <scope>NUCLEOTIDE SEQUENCE</scope>
    <source>
        <tissue evidence="1">Leaf</tissue>
    </source>
</reference>
<evidence type="ECO:0000313" key="1">
    <source>
        <dbReference type="EMBL" id="MBX67079.1"/>
    </source>
</evidence>
<protein>
    <submittedName>
        <fullName evidence="1">Uncharacterized protein</fullName>
    </submittedName>
</protein>
<name>A0A2P2QJA5_RHIMU</name>
<dbReference type="AlphaFoldDB" id="A0A2P2QJA5"/>
<proteinExistence type="predicted"/>
<accession>A0A2P2QJA5</accession>
<sequence length="34" mass="3886">MDGILQLFQVIFRICISGYANRSSLRGNKDRNKA</sequence>
<dbReference type="EMBL" id="GGEC01086595">
    <property type="protein sequence ID" value="MBX67079.1"/>
    <property type="molecule type" value="Transcribed_RNA"/>
</dbReference>
<organism evidence="1">
    <name type="scientific">Rhizophora mucronata</name>
    <name type="common">Asiatic mangrove</name>
    <dbReference type="NCBI Taxonomy" id="61149"/>
    <lineage>
        <taxon>Eukaryota</taxon>
        <taxon>Viridiplantae</taxon>
        <taxon>Streptophyta</taxon>
        <taxon>Embryophyta</taxon>
        <taxon>Tracheophyta</taxon>
        <taxon>Spermatophyta</taxon>
        <taxon>Magnoliopsida</taxon>
        <taxon>eudicotyledons</taxon>
        <taxon>Gunneridae</taxon>
        <taxon>Pentapetalae</taxon>
        <taxon>rosids</taxon>
        <taxon>fabids</taxon>
        <taxon>Malpighiales</taxon>
        <taxon>Rhizophoraceae</taxon>
        <taxon>Rhizophora</taxon>
    </lineage>
</organism>